<dbReference type="InterPro" id="IPR009360">
    <property type="entry name" value="Isy1"/>
</dbReference>
<evidence type="ECO:0000313" key="5">
    <source>
        <dbReference type="EMBL" id="CAB3998657.1"/>
    </source>
</evidence>
<dbReference type="Pfam" id="PF06246">
    <property type="entry name" value="Isy1"/>
    <property type="match status" value="1"/>
</dbReference>
<evidence type="ECO:0000256" key="2">
    <source>
        <dbReference type="ARBA" id="ARBA00007002"/>
    </source>
</evidence>
<dbReference type="GO" id="GO:0000350">
    <property type="term" value="P:generation of catalytic spliceosome for second transesterification step"/>
    <property type="evidence" value="ECO:0007669"/>
    <property type="project" value="InterPro"/>
</dbReference>
<dbReference type="GO" id="GO:0005634">
    <property type="term" value="C:nucleus"/>
    <property type="evidence" value="ECO:0007669"/>
    <property type="project" value="UniProtKB-SubCell"/>
</dbReference>
<evidence type="ECO:0000256" key="1">
    <source>
        <dbReference type="ARBA" id="ARBA00004123"/>
    </source>
</evidence>
<keyword evidence="3" id="KW-0539">Nucleus</keyword>
<evidence type="ECO:0000313" key="6">
    <source>
        <dbReference type="Proteomes" id="UP001152795"/>
    </source>
</evidence>
<proteinExistence type="inferred from homology"/>
<evidence type="ECO:0000256" key="3">
    <source>
        <dbReference type="ARBA" id="ARBA00023242"/>
    </source>
</evidence>
<dbReference type="InterPro" id="IPR037200">
    <property type="entry name" value="Isy1_sf"/>
</dbReference>
<dbReference type="AlphaFoldDB" id="A0A6S7I131"/>
<feature type="compositionally biased region" description="Acidic residues" evidence="4">
    <location>
        <begin position="215"/>
        <end position="226"/>
    </location>
</feature>
<dbReference type="FunFam" id="1.10.287.660:FF:000001">
    <property type="entry name" value="pre-mRNA-splicing factor ISY1 homolog"/>
    <property type="match status" value="1"/>
</dbReference>
<dbReference type="SUPFAM" id="SSF140102">
    <property type="entry name" value="ISY1 domain-like"/>
    <property type="match status" value="1"/>
</dbReference>
<comment type="caution">
    <text evidence="5">The sequence shown here is derived from an EMBL/GenBank/DDBJ whole genome shotgun (WGS) entry which is preliminary data.</text>
</comment>
<dbReference type="OrthoDB" id="1739576at2759"/>
<name>A0A6S7I131_PARCT</name>
<keyword evidence="6" id="KW-1185">Reference proteome</keyword>
<dbReference type="Gene3D" id="1.10.287.660">
    <property type="entry name" value="Helix hairpin bin"/>
    <property type="match status" value="1"/>
</dbReference>
<feature type="region of interest" description="Disordered" evidence="4">
    <location>
        <begin position="214"/>
        <end position="234"/>
    </location>
</feature>
<dbReference type="PANTHER" id="PTHR13021">
    <property type="entry name" value="PRE-MRNA-SPLICING FACTOR ISY1"/>
    <property type="match status" value="1"/>
</dbReference>
<comment type="subcellular location">
    <subcellularLocation>
        <location evidence="1">Nucleus</location>
    </subcellularLocation>
</comment>
<gene>
    <name evidence="5" type="ORF">PACLA_8A005403</name>
</gene>
<comment type="similarity">
    <text evidence="2">Belongs to the ISY1 family.</text>
</comment>
<reference evidence="5" key="1">
    <citation type="submission" date="2020-04" db="EMBL/GenBank/DDBJ databases">
        <authorList>
            <person name="Alioto T."/>
            <person name="Alioto T."/>
            <person name="Gomez Garrido J."/>
        </authorList>
    </citation>
    <scope>NUCLEOTIDE SEQUENCE</scope>
    <source>
        <strain evidence="5">A484AB</strain>
    </source>
</reference>
<protein>
    <submittedName>
        <fullName evidence="5">Pre-mRNA-splicing factor ISY1 homolog</fullName>
    </submittedName>
</protein>
<dbReference type="InterPro" id="IPR029012">
    <property type="entry name" value="Helix_hairpin_bin_sf"/>
</dbReference>
<dbReference type="EMBL" id="CACRXK020003405">
    <property type="protein sequence ID" value="CAB3998657.1"/>
    <property type="molecule type" value="Genomic_DNA"/>
</dbReference>
<sequence>MARNAEKAMAMMSRWTAMQKEEGKVKERRPYLATECSDLSKAEKWRRQIIGEVSKKVAQIQNAGLGEFRIRDLNDEINKLLREKRHWEDRILELGGPDYKRIGPKMLDREGKEVPGNRGYKYFGAAKDLPGVRELFEQEPPAPPRKTRGELMKKIDADYYGYRDEDDGVLVPLEKDAQKEALAQALEDYEKRKAAGEIPEVEEEEDIYATATETVDSDEDNEEQDEVNFVSHVPVPSQEEVEALLVQRKKMELLEKYASETLMQQSQDAKALLGLQ</sequence>
<dbReference type="Proteomes" id="UP001152795">
    <property type="component" value="Unassembled WGS sequence"/>
</dbReference>
<evidence type="ECO:0000256" key="4">
    <source>
        <dbReference type="SAM" id="MobiDB-lite"/>
    </source>
</evidence>
<organism evidence="5 6">
    <name type="scientific">Paramuricea clavata</name>
    <name type="common">Red gorgonian</name>
    <name type="synonym">Violescent sea-whip</name>
    <dbReference type="NCBI Taxonomy" id="317549"/>
    <lineage>
        <taxon>Eukaryota</taxon>
        <taxon>Metazoa</taxon>
        <taxon>Cnidaria</taxon>
        <taxon>Anthozoa</taxon>
        <taxon>Octocorallia</taxon>
        <taxon>Malacalcyonacea</taxon>
        <taxon>Plexauridae</taxon>
        <taxon>Paramuricea</taxon>
    </lineage>
</organism>
<accession>A0A6S7I131</accession>